<accession>A0A653DYY6</accession>
<name>A0A653DYY6_9PSED</name>
<organism evidence="1">
    <name type="scientific">Pseudomonas marincola</name>
    <dbReference type="NCBI Taxonomy" id="437900"/>
    <lineage>
        <taxon>Bacteria</taxon>
        <taxon>Pseudomonadati</taxon>
        <taxon>Pseudomonadota</taxon>
        <taxon>Gammaproteobacteria</taxon>
        <taxon>Pseudomonadales</taxon>
        <taxon>Pseudomonadaceae</taxon>
        <taxon>Pseudomonas</taxon>
    </lineage>
</organism>
<sequence>MILYFAGGWNPHRGFRHGDSMGSLGGIGACEIARRIALLRAAIHPPLVWPLVASRFFERWR</sequence>
<dbReference type="EMBL" id="LR215729">
    <property type="protein sequence ID" value="VEV95179.1"/>
    <property type="molecule type" value="Genomic_DNA"/>
</dbReference>
<dbReference type="AlphaFoldDB" id="A0A653DYY6"/>
<proteinExistence type="predicted"/>
<protein>
    <submittedName>
        <fullName evidence="1">Uncharacterized protein</fullName>
    </submittedName>
</protein>
<reference evidence="1" key="1">
    <citation type="submission" date="2019-02" db="EMBL/GenBank/DDBJ databases">
        <authorList>
            <consortium name="Genoscope - CEA"/>
            <person name="William W."/>
        </authorList>
    </citation>
    <scope>NUCLEOTIDE SEQUENCE [LARGE SCALE GENOMIC DNA]</scope>
    <source>
        <strain evidence="1">YSy11</strain>
    </source>
</reference>
<gene>
    <name evidence="1" type="ORF">PMYSY11_0132</name>
</gene>
<evidence type="ECO:0000313" key="1">
    <source>
        <dbReference type="EMBL" id="VEV95179.1"/>
    </source>
</evidence>